<organism evidence="4 5">
    <name type="scientific">Roseivivax isoporae LMG 25204</name>
    <dbReference type="NCBI Taxonomy" id="1449351"/>
    <lineage>
        <taxon>Bacteria</taxon>
        <taxon>Pseudomonadati</taxon>
        <taxon>Pseudomonadota</taxon>
        <taxon>Alphaproteobacteria</taxon>
        <taxon>Rhodobacterales</taxon>
        <taxon>Roseobacteraceae</taxon>
        <taxon>Roseivivax</taxon>
    </lineage>
</organism>
<evidence type="ECO:0000256" key="1">
    <source>
        <dbReference type="ARBA" id="ARBA00022576"/>
    </source>
</evidence>
<dbReference type="Pfam" id="PF01380">
    <property type="entry name" value="SIS"/>
    <property type="match status" value="2"/>
</dbReference>
<dbReference type="GO" id="GO:0097367">
    <property type="term" value="F:carbohydrate derivative binding"/>
    <property type="evidence" value="ECO:0007669"/>
    <property type="project" value="InterPro"/>
</dbReference>
<keyword evidence="5" id="KW-1185">Reference proteome</keyword>
<dbReference type="STRING" id="1449351.RISW2_14230"/>
<dbReference type="Gene3D" id="3.40.50.10490">
    <property type="entry name" value="Glucose-6-phosphate isomerase like protein, domain 1"/>
    <property type="match status" value="2"/>
</dbReference>
<dbReference type="CDD" id="cd05009">
    <property type="entry name" value="SIS_GlmS_GlmD_2"/>
    <property type="match status" value="1"/>
</dbReference>
<gene>
    <name evidence="4" type="ORF">RISW2_14230</name>
</gene>
<dbReference type="InterPro" id="IPR035490">
    <property type="entry name" value="GlmS/FrlB_SIS"/>
</dbReference>
<proteinExistence type="predicted"/>
<dbReference type="InterPro" id="IPR001347">
    <property type="entry name" value="SIS_dom"/>
</dbReference>
<reference evidence="4 5" key="1">
    <citation type="submission" date="2014-01" db="EMBL/GenBank/DDBJ databases">
        <title>Roseivivax isoporae LMG 25204 Genome Sequencing.</title>
        <authorList>
            <person name="Lai Q."/>
            <person name="Li G."/>
            <person name="Shao Z."/>
        </authorList>
    </citation>
    <scope>NUCLEOTIDE SEQUENCE [LARGE SCALE GENOMIC DNA]</scope>
    <source>
        <strain evidence="4 5">LMG 25204</strain>
    </source>
</reference>
<dbReference type="InterPro" id="IPR046348">
    <property type="entry name" value="SIS_dom_sf"/>
</dbReference>
<evidence type="ECO:0000313" key="4">
    <source>
        <dbReference type="EMBL" id="ETX27349.1"/>
    </source>
</evidence>
<dbReference type="GO" id="GO:1901135">
    <property type="term" value="P:carbohydrate derivative metabolic process"/>
    <property type="evidence" value="ECO:0007669"/>
    <property type="project" value="InterPro"/>
</dbReference>
<keyword evidence="1 4" id="KW-0032">Aminotransferase</keyword>
<dbReference type="PANTHER" id="PTHR10937:SF8">
    <property type="entry name" value="AMINOTRANSFERASE-RELATED"/>
    <property type="match status" value="1"/>
</dbReference>
<dbReference type="PANTHER" id="PTHR10937">
    <property type="entry name" value="GLUCOSAMINE--FRUCTOSE-6-PHOSPHATE AMINOTRANSFERASE, ISOMERIZING"/>
    <property type="match status" value="1"/>
</dbReference>
<keyword evidence="4" id="KW-0808">Transferase</keyword>
<dbReference type="SUPFAM" id="SSF53697">
    <property type="entry name" value="SIS domain"/>
    <property type="match status" value="1"/>
</dbReference>
<feature type="domain" description="SIS" evidence="3">
    <location>
        <begin position="189"/>
        <end position="325"/>
    </location>
</feature>
<dbReference type="eggNOG" id="COG2222">
    <property type="taxonomic scope" value="Bacteria"/>
</dbReference>
<dbReference type="GO" id="GO:0008483">
    <property type="term" value="F:transaminase activity"/>
    <property type="evidence" value="ECO:0007669"/>
    <property type="project" value="UniProtKB-KW"/>
</dbReference>
<dbReference type="PROSITE" id="PS51464">
    <property type="entry name" value="SIS"/>
    <property type="match status" value="2"/>
</dbReference>
<dbReference type="EMBL" id="JAME01000034">
    <property type="protein sequence ID" value="ETX27349.1"/>
    <property type="molecule type" value="Genomic_DNA"/>
</dbReference>
<sequence>MRQEILEIPAAVDRLLTEGGPAVAAAASAAREADPRFLMSVARGSSDHACSYLKYASELILRRPMASVGPSVASIYGVDLEARGALCLAVSQSGQSPDIVRMTEGLAASGALTIAITNDPASRLARVAGATLPIHAGPELSVAATKTFVTSLVAGLWFLAEMKGDADLVAAIRALPAHLEAATRSDWQAAADAIDGRSLFTLGRGPSWAMSNEAALKFKETCLIHAESYSSAEVLHGPVSIVERDFPVIVFAAADAAEDSAAGTADALAAKGARVFATTDRVVQAQSLPHVRTDHWLTDPIAVIVSFYGMVEAVAVRRGIDPDTPRHLNKVTETV</sequence>
<dbReference type="CDD" id="cd05008">
    <property type="entry name" value="SIS_GlmS_GlmD_1"/>
    <property type="match status" value="1"/>
</dbReference>
<protein>
    <submittedName>
        <fullName evidence="4">Glucosamine-fructose-6-phosphate aminotransferase</fullName>
    </submittedName>
</protein>
<name>X7F5J0_9RHOB</name>
<dbReference type="PATRIC" id="fig|1449351.3.peg.3718"/>
<feature type="domain" description="SIS" evidence="3">
    <location>
        <begin position="26"/>
        <end position="169"/>
    </location>
</feature>
<comment type="caution">
    <text evidence="4">The sequence shown here is derived from an EMBL/GenBank/DDBJ whole genome shotgun (WGS) entry which is preliminary data.</text>
</comment>
<dbReference type="AlphaFoldDB" id="X7F5J0"/>
<keyword evidence="2" id="KW-0677">Repeat</keyword>
<evidence type="ECO:0000256" key="2">
    <source>
        <dbReference type="ARBA" id="ARBA00022737"/>
    </source>
</evidence>
<accession>X7F5J0</accession>
<evidence type="ECO:0000313" key="5">
    <source>
        <dbReference type="Proteomes" id="UP000023430"/>
    </source>
</evidence>
<evidence type="ECO:0000259" key="3">
    <source>
        <dbReference type="PROSITE" id="PS51464"/>
    </source>
</evidence>
<dbReference type="InterPro" id="IPR035466">
    <property type="entry name" value="GlmS/AgaS_SIS"/>
</dbReference>
<dbReference type="Proteomes" id="UP000023430">
    <property type="component" value="Unassembled WGS sequence"/>
</dbReference>